<dbReference type="InterPro" id="IPR016169">
    <property type="entry name" value="FAD-bd_PCMH_sub2"/>
</dbReference>
<dbReference type="PANTHER" id="PTHR42973:SF13">
    <property type="entry name" value="FAD-BINDING PCMH-TYPE DOMAIN-CONTAINING PROTEIN"/>
    <property type="match status" value="1"/>
</dbReference>
<comment type="caution">
    <text evidence="7">The sequence shown here is derived from an EMBL/GenBank/DDBJ whole genome shotgun (WGS) entry which is preliminary data.</text>
</comment>
<keyword evidence="8" id="KW-1185">Reference proteome</keyword>
<name>A0A179F298_METCM</name>
<accession>A0A179F298</accession>
<dbReference type="EMBL" id="LSBJ02000002">
    <property type="protein sequence ID" value="OAQ59558.2"/>
    <property type="molecule type" value="Genomic_DNA"/>
</dbReference>
<evidence type="ECO:0000256" key="2">
    <source>
        <dbReference type="ARBA" id="ARBA00022630"/>
    </source>
</evidence>
<dbReference type="PROSITE" id="PS51387">
    <property type="entry name" value="FAD_PCMH"/>
    <property type="match status" value="1"/>
</dbReference>
<keyword evidence="4" id="KW-0560">Oxidoreductase</keyword>
<reference evidence="7 8" key="1">
    <citation type="journal article" date="2016" name="PLoS Pathog.">
        <title>Biosynthesis of antibiotic leucinostatins in bio-control fungus Purpureocillium lilacinum and their inhibition on phytophthora revealed by genome mining.</title>
        <authorList>
            <person name="Wang G."/>
            <person name="Liu Z."/>
            <person name="Lin R."/>
            <person name="Li E."/>
            <person name="Mao Z."/>
            <person name="Ling J."/>
            <person name="Yang Y."/>
            <person name="Yin W.B."/>
            <person name="Xie B."/>
        </authorList>
    </citation>
    <scope>NUCLEOTIDE SEQUENCE [LARGE SCALE GENOMIC DNA]</scope>
    <source>
        <strain evidence="7">170</strain>
    </source>
</reference>
<dbReference type="Pfam" id="PF01565">
    <property type="entry name" value="FAD_binding_4"/>
    <property type="match status" value="1"/>
</dbReference>
<proteinExistence type="inferred from homology"/>
<dbReference type="SUPFAM" id="SSF56176">
    <property type="entry name" value="FAD-binding/transporter-associated domain-like"/>
    <property type="match status" value="1"/>
</dbReference>
<sequence length="477" mass="50819">MHRLSQHLSIILSLITIHCCVAAPSRICADISSRLPGKVTYPGDKAYNISEKSYAYANQQTQQPSCIVQPTTTEDVATAVKLLKKAPQVSFAVRSGGHATNRGFSNIDGGVTLDLTAINSVNIQADGVTVSVGTGASWGDVYLVLDAAKRSLNGGRASGVGVGGFLTGGGIGFFALKNGFGCDAVTNVEIVLPNGSIINANAKSHRDLFVAIKGGANNFGIVTRWDIKTISKGKIWGGGVIYPNATVPAQLDAFTKWKNPANFDSASSVEQSYVYIGSMKQWLVSNSLIYTEPVAYPKDLKVFTDIQPQIANTLRFSNVTDFADEIQSQSTPDQYTIFATTTVKISPTILTKVHALWQASVARMAANNATITSSLTLQSIPAPPSDPSRANSLGFNPSSTPQKDLVLVLCSSFWADPAVGTQVKTAVAGFINDAEYAARKEGVLQNFKYPNYAAADFQNPLKSNGVRDRLRVVALNA</sequence>
<dbReference type="AlphaFoldDB" id="A0A179F298"/>
<evidence type="ECO:0000256" key="1">
    <source>
        <dbReference type="ARBA" id="ARBA00005466"/>
    </source>
</evidence>
<keyword evidence="5" id="KW-0732">Signal</keyword>
<keyword evidence="2" id="KW-0285">Flavoprotein</keyword>
<evidence type="ECO:0000313" key="8">
    <source>
        <dbReference type="Proteomes" id="UP000078397"/>
    </source>
</evidence>
<dbReference type="OrthoDB" id="2151789at2759"/>
<evidence type="ECO:0000256" key="4">
    <source>
        <dbReference type="ARBA" id="ARBA00023002"/>
    </source>
</evidence>
<protein>
    <submittedName>
        <fullName evidence="7">FAD binding domain-containing protein</fullName>
    </submittedName>
</protein>
<dbReference type="InterPro" id="IPR016166">
    <property type="entry name" value="FAD-bd_PCMH"/>
</dbReference>
<dbReference type="InterPro" id="IPR050416">
    <property type="entry name" value="FAD-linked_Oxidoreductase"/>
</dbReference>
<feature type="signal peptide" evidence="5">
    <location>
        <begin position="1"/>
        <end position="22"/>
    </location>
</feature>
<dbReference type="RefSeq" id="XP_022284028.1">
    <property type="nucleotide sequence ID" value="XM_022428353.1"/>
</dbReference>
<evidence type="ECO:0000256" key="5">
    <source>
        <dbReference type="SAM" id="SignalP"/>
    </source>
</evidence>
<evidence type="ECO:0000313" key="7">
    <source>
        <dbReference type="EMBL" id="OAQ59558.2"/>
    </source>
</evidence>
<dbReference type="GeneID" id="28847241"/>
<dbReference type="KEGG" id="pchm:VFPPC_03788"/>
<organism evidence="7 8">
    <name type="scientific">Pochonia chlamydosporia 170</name>
    <dbReference type="NCBI Taxonomy" id="1380566"/>
    <lineage>
        <taxon>Eukaryota</taxon>
        <taxon>Fungi</taxon>
        <taxon>Dikarya</taxon>
        <taxon>Ascomycota</taxon>
        <taxon>Pezizomycotina</taxon>
        <taxon>Sordariomycetes</taxon>
        <taxon>Hypocreomycetidae</taxon>
        <taxon>Hypocreales</taxon>
        <taxon>Clavicipitaceae</taxon>
        <taxon>Pochonia</taxon>
    </lineage>
</organism>
<dbReference type="GO" id="GO:0016491">
    <property type="term" value="F:oxidoreductase activity"/>
    <property type="evidence" value="ECO:0007669"/>
    <property type="project" value="UniProtKB-KW"/>
</dbReference>
<feature type="domain" description="FAD-binding PCMH-type" evidence="6">
    <location>
        <begin position="60"/>
        <end position="232"/>
    </location>
</feature>
<dbReference type="InterPro" id="IPR036318">
    <property type="entry name" value="FAD-bd_PCMH-like_sf"/>
</dbReference>
<evidence type="ECO:0000256" key="3">
    <source>
        <dbReference type="ARBA" id="ARBA00022827"/>
    </source>
</evidence>
<dbReference type="Proteomes" id="UP000078397">
    <property type="component" value="Unassembled WGS sequence"/>
</dbReference>
<dbReference type="PANTHER" id="PTHR42973">
    <property type="entry name" value="BINDING OXIDOREDUCTASE, PUTATIVE (AFU_ORTHOLOGUE AFUA_1G17690)-RELATED"/>
    <property type="match status" value="1"/>
</dbReference>
<keyword evidence="3" id="KW-0274">FAD</keyword>
<evidence type="ECO:0000259" key="6">
    <source>
        <dbReference type="PROSITE" id="PS51387"/>
    </source>
</evidence>
<dbReference type="Gene3D" id="3.30.465.10">
    <property type="match status" value="1"/>
</dbReference>
<feature type="chain" id="PRO_5012384807" evidence="5">
    <location>
        <begin position="23"/>
        <end position="477"/>
    </location>
</feature>
<gene>
    <name evidence="7" type="ORF">VFPPC_03788</name>
</gene>
<dbReference type="InterPro" id="IPR006094">
    <property type="entry name" value="Oxid_FAD_bind_N"/>
</dbReference>
<dbReference type="GO" id="GO:0071949">
    <property type="term" value="F:FAD binding"/>
    <property type="evidence" value="ECO:0007669"/>
    <property type="project" value="InterPro"/>
</dbReference>
<comment type="similarity">
    <text evidence="1">Belongs to the oxygen-dependent FAD-linked oxidoreductase family.</text>
</comment>
<dbReference type="STRING" id="1380566.A0A179F298"/>